<dbReference type="GO" id="GO:0005249">
    <property type="term" value="F:voltage-gated potassium channel activity"/>
    <property type="evidence" value="ECO:0007669"/>
    <property type="project" value="TreeGrafter"/>
</dbReference>
<sequence length="653" mass="72740">TLLTKLLAAHDVHVECRVAKRNESGEDYPSRIHSDFSNFYAISAAPSLSNGVLHEPPAQTAALIHSASLPSIEPCQVEPRSRQRSVSFIEGQEEGGKKDKEEDFPSEASVASQRFDMHNAWRRLGEEQVSKSSRCQSSLPSDTLNLRANDMSGQPSMARLWAVVAILSLVLHAAALPLVAFLPREIHWVDAISLTTALFWVMTLPVAAYRWTGHVSSSAAAFRAAAVETLLIALLLLDLAIPLPLELKTLCQGLQLTRLRHLPKLYALSGLPRSVRRWNRQHTREAHGISMFLINLVACAMFLHYTTCLWFAVGSLPDGWIAGSGLETLSVPEQYLKTIEWALSRMPASRTTENMLLSTQTERILALLATGLAILIGSVFTSIITNELSDIRRAHRTRSEAQHQVEDYLSTFPVSWELESGMRECLQRSTRTALVPSKEDMDKVLPEYLYRELCREALSPVLAKHEFFGGLLGGFVALQYDLCHKALSDWNLSPHETLFSAGPTCTSMLIVARGTIWYRSMRGASAELVSKPVVSSSFRRRSWASILPMDGRQPLSASQLEAGDWLCEACLWTSWHYMGKAMSETPATLLCLSHQALIELVSAHKEVRSKVYMYARVFVRELNDMEEDEVSDLRLHMGGLACLQNRSCEASPL</sequence>
<dbReference type="InterPro" id="IPR050818">
    <property type="entry name" value="KCNH_animal-type"/>
</dbReference>
<dbReference type="PANTHER" id="PTHR10217">
    <property type="entry name" value="VOLTAGE AND LIGAND GATED POTASSIUM CHANNEL"/>
    <property type="match status" value="1"/>
</dbReference>
<reference evidence="3" key="1">
    <citation type="submission" date="2021-02" db="EMBL/GenBank/DDBJ databases">
        <authorList>
            <person name="Dougan E. K."/>
            <person name="Rhodes N."/>
            <person name="Thang M."/>
            <person name="Chan C."/>
        </authorList>
    </citation>
    <scope>NUCLEOTIDE SEQUENCE</scope>
</reference>
<evidence type="ECO:0000313" key="4">
    <source>
        <dbReference type="Proteomes" id="UP000601435"/>
    </source>
</evidence>
<dbReference type="AlphaFoldDB" id="A0A812RZ66"/>
<name>A0A812RZ66_9DINO</name>
<evidence type="ECO:0000313" key="3">
    <source>
        <dbReference type="EMBL" id="CAE7456468.1"/>
    </source>
</evidence>
<dbReference type="InterPro" id="IPR014710">
    <property type="entry name" value="RmlC-like_jellyroll"/>
</dbReference>
<dbReference type="GO" id="GO:0042391">
    <property type="term" value="P:regulation of membrane potential"/>
    <property type="evidence" value="ECO:0007669"/>
    <property type="project" value="TreeGrafter"/>
</dbReference>
<keyword evidence="2" id="KW-0812">Transmembrane</keyword>
<dbReference type="GO" id="GO:0005886">
    <property type="term" value="C:plasma membrane"/>
    <property type="evidence" value="ECO:0007669"/>
    <property type="project" value="TreeGrafter"/>
</dbReference>
<keyword evidence="2" id="KW-0472">Membrane</keyword>
<dbReference type="EMBL" id="CAJNJA010020206">
    <property type="protein sequence ID" value="CAE7456468.1"/>
    <property type="molecule type" value="Genomic_DNA"/>
</dbReference>
<feature type="non-terminal residue" evidence="3">
    <location>
        <position position="653"/>
    </location>
</feature>
<comment type="caution">
    <text evidence="3">The sequence shown here is derived from an EMBL/GenBank/DDBJ whole genome shotgun (WGS) entry which is preliminary data.</text>
</comment>
<organism evidence="3 4">
    <name type="scientific">Symbiodinium necroappetens</name>
    <dbReference type="NCBI Taxonomy" id="1628268"/>
    <lineage>
        <taxon>Eukaryota</taxon>
        <taxon>Sar</taxon>
        <taxon>Alveolata</taxon>
        <taxon>Dinophyceae</taxon>
        <taxon>Suessiales</taxon>
        <taxon>Symbiodiniaceae</taxon>
        <taxon>Symbiodinium</taxon>
    </lineage>
</organism>
<accession>A0A812RZ66</accession>
<feature type="compositionally biased region" description="Basic and acidic residues" evidence="1">
    <location>
        <begin position="94"/>
        <end position="103"/>
    </location>
</feature>
<dbReference type="SUPFAM" id="SSF51206">
    <property type="entry name" value="cAMP-binding domain-like"/>
    <property type="match status" value="1"/>
</dbReference>
<feature type="transmembrane region" description="Helical" evidence="2">
    <location>
        <begin position="188"/>
        <end position="208"/>
    </location>
</feature>
<dbReference type="PANTHER" id="PTHR10217:SF435">
    <property type="entry name" value="POTASSIUM VOLTAGE-GATED CHANNEL PROTEIN EAG"/>
    <property type="match status" value="1"/>
</dbReference>
<evidence type="ECO:0000256" key="1">
    <source>
        <dbReference type="SAM" id="MobiDB-lite"/>
    </source>
</evidence>
<keyword evidence="4" id="KW-1185">Reference proteome</keyword>
<dbReference type="InterPro" id="IPR018490">
    <property type="entry name" value="cNMP-bd_dom_sf"/>
</dbReference>
<feature type="transmembrane region" description="Helical" evidence="2">
    <location>
        <begin position="286"/>
        <end position="313"/>
    </location>
</feature>
<gene>
    <name evidence="3" type="primary">Kcnh2</name>
    <name evidence="3" type="ORF">SNEC2469_LOCUS12714</name>
</gene>
<proteinExistence type="predicted"/>
<feature type="transmembrane region" description="Helical" evidence="2">
    <location>
        <begin position="160"/>
        <end position="181"/>
    </location>
</feature>
<dbReference type="Gene3D" id="2.60.120.10">
    <property type="entry name" value="Jelly Rolls"/>
    <property type="match status" value="1"/>
</dbReference>
<keyword evidence="2" id="KW-1133">Transmembrane helix</keyword>
<feature type="transmembrane region" description="Helical" evidence="2">
    <location>
        <begin position="364"/>
        <end position="384"/>
    </location>
</feature>
<protein>
    <submittedName>
        <fullName evidence="3">Kcnh2 protein</fullName>
    </submittedName>
</protein>
<feature type="region of interest" description="Disordered" evidence="1">
    <location>
        <begin position="74"/>
        <end position="109"/>
    </location>
</feature>
<evidence type="ECO:0000256" key="2">
    <source>
        <dbReference type="SAM" id="Phobius"/>
    </source>
</evidence>
<feature type="transmembrane region" description="Helical" evidence="2">
    <location>
        <begin position="220"/>
        <end position="241"/>
    </location>
</feature>
<dbReference type="OrthoDB" id="431174at2759"/>
<dbReference type="Proteomes" id="UP000601435">
    <property type="component" value="Unassembled WGS sequence"/>
</dbReference>